<organism evidence="1 2">
    <name type="scientific">Elliptochloris bilobata</name>
    <dbReference type="NCBI Taxonomy" id="381761"/>
    <lineage>
        <taxon>Eukaryota</taxon>
        <taxon>Viridiplantae</taxon>
        <taxon>Chlorophyta</taxon>
        <taxon>core chlorophytes</taxon>
        <taxon>Trebouxiophyceae</taxon>
        <taxon>Trebouxiophyceae incertae sedis</taxon>
        <taxon>Elliptochloris clade</taxon>
        <taxon>Elliptochloris</taxon>
    </lineage>
</organism>
<dbReference type="EMBL" id="JALJOU010000017">
    <property type="protein sequence ID" value="KAK9839304.1"/>
    <property type="molecule type" value="Genomic_DNA"/>
</dbReference>
<protein>
    <submittedName>
        <fullName evidence="1">Uncharacterized protein</fullName>
    </submittedName>
</protein>
<name>A0AAW1S016_9CHLO</name>
<accession>A0AAW1S016</accession>
<evidence type="ECO:0000313" key="1">
    <source>
        <dbReference type="EMBL" id="KAK9839304.1"/>
    </source>
</evidence>
<dbReference type="InterPro" id="IPR043822">
    <property type="entry name" value="EsV_1_7_cys"/>
</dbReference>
<comment type="caution">
    <text evidence="1">The sequence shown here is derived from an EMBL/GenBank/DDBJ whole genome shotgun (WGS) entry which is preliminary data.</text>
</comment>
<gene>
    <name evidence="1" type="ORF">WJX81_006864</name>
</gene>
<reference evidence="1 2" key="1">
    <citation type="journal article" date="2024" name="Nat. Commun.">
        <title>Phylogenomics reveals the evolutionary origins of lichenization in chlorophyte algae.</title>
        <authorList>
            <person name="Puginier C."/>
            <person name="Libourel C."/>
            <person name="Otte J."/>
            <person name="Skaloud P."/>
            <person name="Haon M."/>
            <person name="Grisel S."/>
            <person name="Petersen M."/>
            <person name="Berrin J.G."/>
            <person name="Delaux P.M."/>
            <person name="Dal Grande F."/>
            <person name="Keller J."/>
        </authorList>
    </citation>
    <scope>NUCLEOTIDE SEQUENCE [LARGE SCALE GENOMIC DNA]</scope>
    <source>
        <strain evidence="1 2">SAG 245.80</strain>
    </source>
</reference>
<proteinExistence type="predicted"/>
<dbReference type="AlphaFoldDB" id="A0AAW1S016"/>
<evidence type="ECO:0000313" key="2">
    <source>
        <dbReference type="Proteomes" id="UP001445335"/>
    </source>
</evidence>
<dbReference type="SMART" id="SM01425">
    <property type="entry name" value="EsV_1_7"/>
    <property type="match status" value="1"/>
</dbReference>
<dbReference type="Pfam" id="PF19114">
    <property type="entry name" value="EsV_1_7_cys"/>
    <property type="match status" value="1"/>
</dbReference>
<dbReference type="Proteomes" id="UP001445335">
    <property type="component" value="Unassembled WGS sequence"/>
</dbReference>
<sequence>MVDVKHKRCLHEGCLKRPSFNYSGETRALYCGPHRLTHMVNVDQERRLINRGELVLPDEVKERRLRQRTEHAAEMAAQAGAHAPPEAQANLAAHAGAAVVTLEPGWTPAQLAAAAAAHLQAMLPAGAANAADAGDGSLAEPDLLSVDDLRATAAAAAAGASAALGGVHCSPTGGVAHLMHAQVLSFLRALMRQQEVEGKEAVRERVRAYGDAFTSWDEAKRLEQYNILHFDWDISGHDRAAVIARIDKALALSASAPASASQPAAPQHSLAVDTTTRDKVRAKLLAALERSSGVAGGDLPAAAAECEERCFRSSSSRTVYFQKAGNAARLAATAEGVAAEMTA</sequence>
<keyword evidence="2" id="KW-1185">Reference proteome</keyword>